<gene>
    <name evidence="1" type="ORF">EGO53_02700</name>
</gene>
<reference evidence="1 2" key="1">
    <citation type="submission" date="2018-11" db="EMBL/GenBank/DDBJ databases">
        <title>The first complete genome of Serratia liquefaciens isolated from metalophyte plant revel distinctness adaptive mechanisms in an extreme habitat.</title>
        <authorList>
            <person name="Caneschi W.L."/>
            <person name="Sanchez A.B."/>
            <person name="Felestrino E.B."/>
            <person name="Assis R.A.B."/>
            <person name="Lemes C.G.C."/>
            <person name="Cordeiro I.F."/>
            <person name="Fonseca N.P."/>
            <person name="Villa M."/>
            <person name="Vieira I.T."/>
            <person name="Moraes L.A."/>
            <person name="Kamino L.H.Y."/>
            <person name="do Carmo F."/>
            <person name="Garcia C.M."/>
            <person name="Almeida N.F."/>
            <person name="Silva R.S."/>
            <person name="Ferro J.A."/>
            <person name="Ferro M.I.T."/>
            <person name="Varani A.M."/>
            <person name="Ferreira R.M."/>
            <person name="dos Santos V.L."/>
            <person name="Silva U.C."/>
            <person name="Setubal J.C."/>
            <person name="Moreira L.M."/>
        </authorList>
    </citation>
    <scope>NUCLEOTIDE SEQUENCE [LARGE SCALE GENOMIC DNA]</scope>
    <source>
        <strain evidence="1 2">FG3</strain>
    </source>
</reference>
<evidence type="ECO:0000313" key="1">
    <source>
        <dbReference type="EMBL" id="QDL30764.1"/>
    </source>
</evidence>
<proteinExistence type="predicted"/>
<organism evidence="1 2">
    <name type="scientific">Serratia liquefaciens</name>
    <dbReference type="NCBI Taxonomy" id="614"/>
    <lineage>
        <taxon>Bacteria</taxon>
        <taxon>Pseudomonadati</taxon>
        <taxon>Pseudomonadota</taxon>
        <taxon>Gammaproteobacteria</taxon>
        <taxon>Enterobacterales</taxon>
        <taxon>Yersiniaceae</taxon>
        <taxon>Serratia</taxon>
    </lineage>
</organism>
<dbReference type="AlphaFoldDB" id="A0A515CRF2"/>
<accession>A0A515CRF2</accession>
<dbReference type="Proteomes" id="UP000317572">
    <property type="component" value="Chromosome"/>
</dbReference>
<sequence length="97" mass="10820">MSQTKMYRVTRKSFINGHLLEEGDTIEYDGKAGDNLQLIDSEGNSLEEGGEGGGDDSTKLEKLRQQYEELFNEKPHFNTGAAKLQAAIDEKRKELGV</sequence>
<protein>
    <submittedName>
        <fullName evidence="1">Uncharacterized protein</fullName>
    </submittedName>
</protein>
<dbReference type="RefSeq" id="WP_142814621.1">
    <property type="nucleotide sequence ID" value="NZ_CP033893.1"/>
</dbReference>
<evidence type="ECO:0000313" key="2">
    <source>
        <dbReference type="Proteomes" id="UP000317572"/>
    </source>
</evidence>
<name>A0A515CRF2_SERLI</name>
<dbReference type="EMBL" id="CP033893">
    <property type="protein sequence ID" value="QDL30764.1"/>
    <property type="molecule type" value="Genomic_DNA"/>
</dbReference>